<dbReference type="EMBL" id="HG792017">
    <property type="protein sequence ID" value="CDM33473.1"/>
    <property type="molecule type" value="Genomic_DNA"/>
</dbReference>
<reference evidence="2" key="1">
    <citation type="journal article" date="2014" name="Nat. Commun.">
        <title>Multiple recent horizontal transfers of a large genomic region in cheese making fungi.</title>
        <authorList>
            <person name="Cheeseman K."/>
            <person name="Ropars J."/>
            <person name="Renault P."/>
            <person name="Dupont J."/>
            <person name="Gouzy J."/>
            <person name="Branca A."/>
            <person name="Abraham A.L."/>
            <person name="Ceppi M."/>
            <person name="Conseiller E."/>
            <person name="Debuchy R."/>
            <person name="Malagnac F."/>
            <person name="Goarin A."/>
            <person name="Silar P."/>
            <person name="Lacoste S."/>
            <person name="Sallet E."/>
            <person name="Bensimon A."/>
            <person name="Giraud T."/>
            <person name="Brygoo Y."/>
        </authorList>
    </citation>
    <scope>NUCLEOTIDE SEQUENCE [LARGE SCALE GENOMIC DNA]</scope>
    <source>
        <strain evidence="2">FM164</strain>
    </source>
</reference>
<organism evidence="2 3">
    <name type="scientific">Penicillium roqueforti (strain FM164)</name>
    <dbReference type="NCBI Taxonomy" id="1365484"/>
    <lineage>
        <taxon>Eukaryota</taxon>
        <taxon>Fungi</taxon>
        <taxon>Dikarya</taxon>
        <taxon>Ascomycota</taxon>
        <taxon>Pezizomycotina</taxon>
        <taxon>Eurotiomycetes</taxon>
        <taxon>Eurotiomycetidae</taxon>
        <taxon>Eurotiales</taxon>
        <taxon>Aspergillaceae</taxon>
        <taxon>Penicillium</taxon>
    </lineage>
</organism>
<name>W6Q9Y8_PENRF</name>
<gene>
    <name evidence="2" type="ORF">PROQFM164_S03g000197</name>
</gene>
<feature type="compositionally biased region" description="Basic and acidic residues" evidence="1">
    <location>
        <begin position="1"/>
        <end position="17"/>
    </location>
</feature>
<sequence>MDKIETPKEEPKEEPQNRYKPTIVEEYQMKWDQMLQDTARQIDQIRENELARMANNKNNDDDDDDQRQRR</sequence>
<evidence type="ECO:0000313" key="2">
    <source>
        <dbReference type="EMBL" id="CDM33473.1"/>
    </source>
</evidence>
<dbReference type="OMA" id="VEEYQMK"/>
<evidence type="ECO:0000313" key="3">
    <source>
        <dbReference type="Proteomes" id="UP000030686"/>
    </source>
</evidence>
<feature type="compositionally biased region" description="Acidic residues" evidence="1">
    <location>
        <begin position="60"/>
        <end position="70"/>
    </location>
</feature>
<feature type="region of interest" description="Disordered" evidence="1">
    <location>
        <begin position="49"/>
        <end position="70"/>
    </location>
</feature>
<dbReference type="Proteomes" id="UP000030686">
    <property type="component" value="Unassembled WGS sequence"/>
</dbReference>
<keyword evidence="3" id="KW-1185">Reference proteome</keyword>
<proteinExistence type="predicted"/>
<feature type="region of interest" description="Disordered" evidence="1">
    <location>
        <begin position="1"/>
        <end position="21"/>
    </location>
</feature>
<evidence type="ECO:0000256" key="1">
    <source>
        <dbReference type="SAM" id="MobiDB-lite"/>
    </source>
</evidence>
<dbReference type="OrthoDB" id="4361805at2759"/>
<dbReference type="AlphaFoldDB" id="W6Q9Y8"/>
<accession>W6Q9Y8</accession>
<protein>
    <submittedName>
        <fullName evidence="2">Genomic scaffold, ProqFM164S03</fullName>
    </submittedName>
</protein>